<dbReference type="GeneID" id="72988693"/>
<gene>
    <name evidence="1" type="ORF">PUR21_06145</name>
</gene>
<dbReference type="Pfam" id="PF02482">
    <property type="entry name" value="Ribosomal_S30AE"/>
    <property type="match status" value="1"/>
</dbReference>
<comment type="caution">
    <text evidence="1">The sequence shown here is derived from an EMBL/GenBank/DDBJ whole genome shotgun (WGS) entry which is preliminary data.</text>
</comment>
<evidence type="ECO:0000313" key="2">
    <source>
        <dbReference type="Proteomes" id="UP001404845"/>
    </source>
</evidence>
<organism evidence="1 2">
    <name type="scientific">Methylorubrum rhodesianum</name>
    <dbReference type="NCBI Taxonomy" id="29427"/>
    <lineage>
        <taxon>Bacteria</taxon>
        <taxon>Pseudomonadati</taxon>
        <taxon>Pseudomonadota</taxon>
        <taxon>Alphaproteobacteria</taxon>
        <taxon>Hyphomicrobiales</taxon>
        <taxon>Methylobacteriaceae</taxon>
        <taxon>Methylorubrum</taxon>
    </lineage>
</organism>
<dbReference type="Proteomes" id="UP001404845">
    <property type="component" value="Unassembled WGS sequence"/>
</dbReference>
<dbReference type="InterPro" id="IPR003489">
    <property type="entry name" value="RHF/RaiA"/>
</dbReference>
<name>A0ABU9Z7E0_9HYPH</name>
<evidence type="ECO:0000313" key="1">
    <source>
        <dbReference type="EMBL" id="MEN3227237.1"/>
    </source>
</evidence>
<keyword evidence="2" id="KW-1185">Reference proteome</keyword>
<dbReference type="RefSeq" id="WP_041357483.1">
    <property type="nucleotide sequence ID" value="NZ_JAQYXL010000001.1"/>
</dbReference>
<dbReference type="EMBL" id="JAQYXL010000001">
    <property type="protein sequence ID" value="MEN3227237.1"/>
    <property type="molecule type" value="Genomic_DNA"/>
</dbReference>
<protein>
    <submittedName>
        <fullName evidence="1">HPF/RaiA family ribosome-associated protein</fullName>
    </submittedName>
</protein>
<dbReference type="Gene3D" id="3.30.160.100">
    <property type="entry name" value="Ribosome hibernation promotion factor-like"/>
    <property type="match status" value="1"/>
</dbReference>
<reference evidence="1 2" key="1">
    <citation type="journal article" date="2023" name="PLoS ONE">
        <title>Complete genome assembly of Hawai'i environmental nontuberculous mycobacteria reveals unexpected co-isolation with methylobacteria.</title>
        <authorList>
            <person name="Hendrix J."/>
            <person name="Epperson L.E."/>
            <person name="Tong E.I."/>
            <person name="Chan Y.L."/>
            <person name="Hasan N.A."/>
            <person name="Dawrs S.N."/>
            <person name="Norton G.J."/>
            <person name="Virdi R."/>
            <person name="Crooks J.L."/>
            <person name="Chan E.D."/>
            <person name="Honda J.R."/>
            <person name="Strong M."/>
        </authorList>
    </citation>
    <scope>NUCLEOTIDE SEQUENCE [LARGE SCALE GENOMIC DNA]</scope>
    <source>
        <strain evidence="1 2">NJH_HI01</strain>
    </source>
</reference>
<proteinExistence type="predicted"/>
<dbReference type="SUPFAM" id="SSF69754">
    <property type="entry name" value="Ribosome binding protein Y (YfiA homologue)"/>
    <property type="match status" value="1"/>
</dbReference>
<accession>A0ABU9Z7E0</accession>
<dbReference type="InterPro" id="IPR036567">
    <property type="entry name" value="RHF-like"/>
</dbReference>
<sequence length="163" mass="18078">MKLQRSSCNILVQSSNVDLGNVLPDYARAGVIQVASKYFGNLNIAAVHFNREGDAYRCTVNVQMGALPMMSGEADDRNAYAAFRRALEKVAKQLRRAKRELREDKPQRLDKGIFLYEPEEVGRRANRQSDGDAPALRHLLEDASGWMPLEFGSGDGAHSIAAQ</sequence>